<dbReference type="InterPro" id="IPR002491">
    <property type="entry name" value="ABC_transptr_periplasmic_BD"/>
</dbReference>
<dbReference type="EMBL" id="AP010968">
    <property type="protein sequence ID" value="BAJ30211.1"/>
    <property type="molecule type" value="Genomic_DNA"/>
</dbReference>
<dbReference type="PROSITE" id="PS51318">
    <property type="entry name" value="TAT"/>
    <property type="match status" value="1"/>
</dbReference>
<evidence type="ECO:0000313" key="7">
    <source>
        <dbReference type="EMBL" id="BAJ30211.1"/>
    </source>
</evidence>
<comment type="subcellular location">
    <subcellularLocation>
        <location evidence="1">Cell envelope</location>
    </subcellularLocation>
</comment>
<dbReference type="Gene3D" id="3.40.50.1980">
    <property type="entry name" value="Nitrogenase molybdenum iron protein domain"/>
    <property type="match status" value="2"/>
</dbReference>
<keyword evidence="4" id="KW-0732">Signal</keyword>
<dbReference type="STRING" id="452652.KSE_44280"/>
<evidence type="ECO:0000256" key="2">
    <source>
        <dbReference type="ARBA" id="ARBA00008814"/>
    </source>
</evidence>
<feature type="compositionally biased region" description="Pro residues" evidence="5">
    <location>
        <begin position="26"/>
        <end position="36"/>
    </location>
</feature>
<organism evidence="7 8">
    <name type="scientific">Kitasatospora setae (strain ATCC 33774 / DSM 43861 / JCM 3304 / KCC A-0304 / NBRC 14216 / KM-6054)</name>
    <name type="common">Streptomyces setae</name>
    <dbReference type="NCBI Taxonomy" id="452652"/>
    <lineage>
        <taxon>Bacteria</taxon>
        <taxon>Bacillati</taxon>
        <taxon>Actinomycetota</taxon>
        <taxon>Actinomycetes</taxon>
        <taxon>Kitasatosporales</taxon>
        <taxon>Streptomycetaceae</taxon>
        <taxon>Kitasatospora</taxon>
    </lineage>
</organism>
<dbReference type="Proteomes" id="UP000007076">
    <property type="component" value="Chromosome"/>
</dbReference>
<dbReference type="AlphaFoldDB" id="E4NFD1"/>
<dbReference type="RefSeq" id="WP_014137511.1">
    <property type="nucleotide sequence ID" value="NC_016109.1"/>
</dbReference>
<sequence>MPPPLSRRAALAGLGAALLAGCGPHLPLPDAQPLPEGPDGTGLPPTGTPTPVQPSPSPRPDITLTDADGQVTVPGGAVRVVVLDTAELDSAMTLGITPVGAAKAPLDAALPGYWPASRLAEVTVVGDIAAVPDTAAIGALRPQLILTNRTRDAAHAAALRAVAPTVLTRTTGAPWKDGFQLHAAALDRREQAAAVLAAYARHLDQARRALSAAGAAGQRISLVRFVEGSPAVRLYARQNFPGSVLDDLQLPRPDPQNTDSFAAEAAPDQLAAADGDLLLYASYGDPARNGLSTALASPAWRNLAAVRAHRAFRIDDQLWFQGIGYTGAHFLIAELLHLLGAN</sequence>
<evidence type="ECO:0000313" key="8">
    <source>
        <dbReference type="Proteomes" id="UP000007076"/>
    </source>
</evidence>
<evidence type="ECO:0000256" key="5">
    <source>
        <dbReference type="SAM" id="MobiDB-lite"/>
    </source>
</evidence>
<dbReference type="PROSITE" id="PS51257">
    <property type="entry name" value="PROKAR_LIPOPROTEIN"/>
    <property type="match status" value="1"/>
</dbReference>
<feature type="region of interest" description="Disordered" evidence="5">
    <location>
        <begin position="22"/>
        <end position="61"/>
    </location>
</feature>
<evidence type="ECO:0000256" key="3">
    <source>
        <dbReference type="ARBA" id="ARBA00022448"/>
    </source>
</evidence>
<proteinExistence type="inferred from homology"/>
<keyword evidence="8" id="KW-1185">Reference proteome</keyword>
<keyword evidence="3" id="KW-0813">Transport</keyword>
<dbReference type="PATRIC" id="fig|452652.3.peg.4413"/>
<dbReference type="InterPro" id="IPR006311">
    <property type="entry name" value="TAT_signal"/>
</dbReference>
<name>E4NFD1_KITSK</name>
<accession>E4NFD1</accession>
<comment type="similarity">
    <text evidence="2">Belongs to the bacterial solute-binding protein 8 family.</text>
</comment>
<feature type="compositionally biased region" description="Pro residues" evidence="5">
    <location>
        <begin position="46"/>
        <end position="59"/>
    </location>
</feature>
<dbReference type="PANTHER" id="PTHR30532:SF25">
    <property type="entry name" value="IRON(III) DICITRATE-BINDING PERIPLASMIC PROTEIN"/>
    <property type="match status" value="1"/>
</dbReference>
<evidence type="ECO:0000256" key="4">
    <source>
        <dbReference type="ARBA" id="ARBA00022729"/>
    </source>
</evidence>
<protein>
    <submittedName>
        <fullName evidence="7">Putative ABC transporter substrate-binding protein</fullName>
    </submittedName>
</protein>
<gene>
    <name evidence="7" type="ordered locus">KSE_44280</name>
</gene>
<evidence type="ECO:0000256" key="1">
    <source>
        <dbReference type="ARBA" id="ARBA00004196"/>
    </source>
</evidence>
<feature type="domain" description="Fe/B12 periplasmic-binding" evidence="6">
    <location>
        <begin position="79"/>
        <end position="342"/>
    </location>
</feature>
<reference evidence="7 8" key="1">
    <citation type="journal article" date="2010" name="DNA Res.">
        <title>Genome sequence of Kitasatospora setae NBRC 14216T: an evolutionary snapshot of the family Streptomycetaceae.</title>
        <authorList>
            <person name="Ichikawa N."/>
            <person name="Oguchi A."/>
            <person name="Ikeda H."/>
            <person name="Ishikawa J."/>
            <person name="Kitani S."/>
            <person name="Watanabe Y."/>
            <person name="Nakamura S."/>
            <person name="Katano Y."/>
            <person name="Kishi E."/>
            <person name="Sasagawa M."/>
            <person name="Ankai A."/>
            <person name="Fukui S."/>
            <person name="Hashimoto Y."/>
            <person name="Kamata S."/>
            <person name="Otoguro M."/>
            <person name="Tanikawa S."/>
            <person name="Nihira T."/>
            <person name="Horinouchi S."/>
            <person name="Ohnishi Y."/>
            <person name="Hayakawa M."/>
            <person name="Kuzuyama T."/>
            <person name="Arisawa A."/>
            <person name="Nomoto F."/>
            <person name="Miura H."/>
            <person name="Takahashi Y."/>
            <person name="Fujita N."/>
        </authorList>
    </citation>
    <scope>NUCLEOTIDE SEQUENCE [LARGE SCALE GENOMIC DNA]</scope>
    <source>
        <strain evidence="8">ATCC 33774 / DSM 43861 / JCM 3304 / KCC A-0304 / NBRC 14216 / KM-6054</strain>
    </source>
</reference>
<dbReference type="PANTHER" id="PTHR30532">
    <property type="entry name" value="IRON III DICITRATE-BINDING PERIPLASMIC PROTEIN"/>
    <property type="match status" value="1"/>
</dbReference>
<dbReference type="SUPFAM" id="SSF53807">
    <property type="entry name" value="Helical backbone' metal receptor"/>
    <property type="match status" value="1"/>
</dbReference>
<dbReference type="GO" id="GO:0030288">
    <property type="term" value="C:outer membrane-bounded periplasmic space"/>
    <property type="evidence" value="ECO:0007669"/>
    <property type="project" value="TreeGrafter"/>
</dbReference>
<dbReference type="eggNOG" id="COG0614">
    <property type="taxonomic scope" value="Bacteria"/>
</dbReference>
<dbReference type="PROSITE" id="PS50983">
    <property type="entry name" value="FE_B12_PBP"/>
    <property type="match status" value="1"/>
</dbReference>
<dbReference type="KEGG" id="ksk:KSE_44280"/>
<dbReference type="Pfam" id="PF01497">
    <property type="entry name" value="Peripla_BP_2"/>
    <property type="match status" value="1"/>
</dbReference>
<evidence type="ECO:0000259" key="6">
    <source>
        <dbReference type="PROSITE" id="PS50983"/>
    </source>
</evidence>
<dbReference type="HOGENOM" id="CLU_038034_0_2_11"/>
<dbReference type="InterPro" id="IPR051313">
    <property type="entry name" value="Bact_iron-sidero_bind"/>
</dbReference>
<dbReference type="GO" id="GO:1901678">
    <property type="term" value="P:iron coordination entity transport"/>
    <property type="evidence" value="ECO:0007669"/>
    <property type="project" value="UniProtKB-ARBA"/>
</dbReference>